<dbReference type="PANTHER" id="PTHR39664">
    <property type="match status" value="1"/>
</dbReference>
<comment type="similarity">
    <text evidence="6">Belongs to the PINc/VapC protein family.</text>
</comment>
<protein>
    <recommendedName>
        <fullName evidence="6">Ribonuclease VapC</fullName>
        <shortName evidence="6">RNase VapC</shortName>
        <ecNumber evidence="6">3.1.-.-</ecNumber>
    </recommendedName>
    <alternativeName>
        <fullName evidence="6">Toxin VapC</fullName>
    </alternativeName>
</protein>
<comment type="function">
    <text evidence="6">Toxic component of a toxin-antitoxin (TA) system. An RNase.</text>
</comment>
<proteinExistence type="inferred from homology"/>
<dbReference type="Gene3D" id="3.40.50.1010">
    <property type="entry name" value="5'-nuclease"/>
    <property type="match status" value="1"/>
</dbReference>
<comment type="cofactor">
    <cofactor evidence="6">
        <name>Mg(2+)</name>
        <dbReference type="ChEBI" id="CHEBI:18420"/>
    </cofactor>
</comment>
<feature type="binding site" evidence="6">
    <location>
        <position position="6"/>
    </location>
    <ligand>
        <name>Mg(2+)</name>
        <dbReference type="ChEBI" id="CHEBI:18420"/>
    </ligand>
</feature>
<dbReference type="Pfam" id="PF01850">
    <property type="entry name" value="PIN"/>
    <property type="match status" value="1"/>
</dbReference>
<sequence length="130" mass="14398">MTIFLDTNILVRHFTQDPPEMGRRATALLAGTDEFYLPDLILAETVYVLQSVYRVPRPEVAALARAVIGSRNIQTDDPAVLIRTVDVYEHHRLSFADAYLVALAEADSDSVIASFDKGIGKVGTVRRIEP</sequence>
<keyword evidence="1 6" id="KW-1277">Toxin-antitoxin system</keyword>
<dbReference type="Proteomes" id="UP000572007">
    <property type="component" value="Unassembled WGS sequence"/>
</dbReference>
<dbReference type="GO" id="GO:0004540">
    <property type="term" value="F:RNA nuclease activity"/>
    <property type="evidence" value="ECO:0007669"/>
    <property type="project" value="InterPro"/>
</dbReference>
<dbReference type="GO" id="GO:0016787">
    <property type="term" value="F:hydrolase activity"/>
    <property type="evidence" value="ECO:0007669"/>
    <property type="project" value="UniProtKB-KW"/>
</dbReference>
<dbReference type="SUPFAM" id="SSF88723">
    <property type="entry name" value="PIN domain-like"/>
    <property type="match status" value="1"/>
</dbReference>
<dbReference type="GO" id="GO:0090729">
    <property type="term" value="F:toxin activity"/>
    <property type="evidence" value="ECO:0007669"/>
    <property type="project" value="UniProtKB-KW"/>
</dbReference>
<dbReference type="InterPro" id="IPR002716">
    <property type="entry name" value="PIN_dom"/>
</dbReference>
<reference evidence="8 9" key="1">
    <citation type="submission" date="2020-04" db="EMBL/GenBank/DDBJ databases">
        <title>MicrobeNet Type strains.</title>
        <authorList>
            <person name="Nicholson A.C."/>
        </authorList>
    </citation>
    <scope>NUCLEOTIDE SEQUENCE [LARGE SCALE GENOMIC DNA]</scope>
    <source>
        <strain evidence="8 9">DSM 44960</strain>
    </source>
</reference>
<keyword evidence="9" id="KW-1185">Reference proteome</keyword>
<keyword evidence="3 6" id="KW-0479">Metal-binding</keyword>
<dbReference type="GO" id="GO:0000287">
    <property type="term" value="F:magnesium ion binding"/>
    <property type="evidence" value="ECO:0007669"/>
    <property type="project" value="UniProtKB-UniRule"/>
</dbReference>
<keyword evidence="6" id="KW-0800">Toxin</keyword>
<accession>A0A846W9S4</accession>
<evidence type="ECO:0000256" key="2">
    <source>
        <dbReference type="ARBA" id="ARBA00022722"/>
    </source>
</evidence>
<keyword evidence="5 6" id="KW-0460">Magnesium</keyword>
<evidence type="ECO:0000313" key="8">
    <source>
        <dbReference type="EMBL" id="NKX89327.1"/>
    </source>
</evidence>
<name>A0A846W9S4_9NOCA</name>
<evidence type="ECO:0000259" key="7">
    <source>
        <dbReference type="Pfam" id="PF01850"/>
    </source>
</evidence>
<dbReference type="InterPro" id="IPR022907">
    <property type="entry name" value="VapC_family"/>
</dbReference>
<evidence type="ECO:0000256" key="1">
    <source>
        <dbReference type="ARBA" id="ARBA00022649"/>
    </source>
</evidence>
<dbReference type="InterPro" id="IPR029060">
    <property type="entry name" value="PIN-like_dom_sf"/>
</dbReference>
<dbReference type="AlphaFoldDB" id="A0A846W9S4"/>
<organism evidence="8 9">
    <name type="scientific">Nocardia coubleae</name>
    <dbReference type="NCBI Taxonomy" id="356147"/>
    <lineage>
        <taxon>Bacteria</taxon>
        <taxon>Bacillati</taxon>
        <taxon>Actinomycetota</taxon>
        <taxon>Actinomycetes</taxon>
        <taxon>Mycobacteriales</taxon>
        <taxon>Nocardiaceae</taxon>
        <taxon>Nocardia</taxon>
    </lineage>
</organism>
<feature type="binding site" evidence="6">
    <location>
        <position position="97"/>
    </location>
    <ligand>
        <name>Mg(2+)</name>
        <dbReference type="ChEBI" id="CHEBI:18420"/>
    </ligand>
</feature>
<evidence type="ECO:0000313" key="9">
    <source>
        <dbReference type="Proteomes" id="UP000572007"/>
    </source>
</evidence>
<dbReference type="EC" id="3.1.-.-" evidence="6"/>
<evidence type="ECO:0000256" key="3">
    <source>
        <dbReference type="ARBA" id="ARBA00022723"/>
    </source>
</evidence>
<dbReference type="CDD" id="cd18683">
    <property type="entry name" value="PIN_VapC-like"/>
    <property type="match status" value="1"/>
</dbReference>
<comment type="caution">
    <text evidence="8">The sequence shown here is derived from an EMBL/GenBank/DDBJ whole genome shotgun (WGS) entry which is preliminary data.</text>
</comment>
<feature type="domain" description="PIN" evidence="7">
    <location>
        <begin position="3"/>
        <end position="123"/>
    </location>
</feature>
<dbReference type="HAMAP" id="MF_00265">
    <property type="entry name" value="VapC_Nob1"/>
    <property type="match status" value="1"/>
</dbReference>
<keyword evidence="2 6" id="KW-0540">Nuclease</keyword>
<gene>
    <name evidence="6" type="primary">vapC</name>
    <name evidence="8" type="ORF">HGA10_18705</name>
</gene>
<evidence type="ECO:0000256" key="5">
    <source>
        <dbReference type="ARBA" id="ARBA00022842"/>
    </source>
</evidence>
<evidence type="ECO:0000256" key="6">
    <source>
        <dbReference type="HAMAP-Rule" id="MF_00265"/>
    </source>
</evidence>
<keyword evidence="4 6" id="KW-0378">Hydrolase</keyword>
<evidence type="ECO:0000256" key="4">
    <source>
        <dbReference type="ARBA" id="ARBA00022801"/>
    </source>
</evidence>
<dbReference type="EMBL" id="JAAXOM010000004">
    <property type="protein sequence ID" value="NKX89327.1"/>
    <property type="molecule type" value="Genomic_DNA"/>
</dbReference>
<dbReference type="PANTHER" id="PTHR39664:SF2">
    <property type="entry name" value="NUCLEIC ACID-BINDING PROTEIN, CONTAINING PIN DOMAIN-RELATED"/>
    <property type="match status" value="1"/>
</dbReference>